<keyword evidence="8 11" id="KW-0786">Thiamine pyrophosphate</keyword>
<dbReference type="CDD" id="cd02005">
    <property type="entry name" value="TPP_PDC_IPDC"/>
    <property type="match status" value="1"/>
</dbReference>
<evidence type="ECO:0000256" key="5">
    <source>
        <dbReference type="ARBA" id="ARBA00022793"/>
    </source>
</evidence>
<dbReference type="Pfam" id="PF00205">
    <property type="entry name" value="TPP_enzyme_M"/>
    <property type="match status" value="1"/>
</dbReference>
<keyword evidence="7" id="KW-0809">Transit peptide</keyword>
<dbReference type="FunFam" id="3.40.50.970:FF:000019">
    <property type="entry name" value="Pyruvate decarboxylase isozyme"/>
    <property type="match status" value="1"/>
</dbReference>
<dbReference type="GO" id="GO:0005634">
    <property type="term" value="C:nucleus"/>
    <property type="evidence" value="ECO:0007669"/>
    <property type="project" value="TreeGrafter"/>
</dbReference>
<feature type="domain" description="Thiamine pyrophosphate enzyme N-terminal TPP-binding" evidence="15">
    <location>
        <begin position="4"/>
        <end position="114"/>
    </location>
</feature>
<dbReference type="Gene3D" id="3.40.50.970">
    <property type="match status" value="2"/>
</dbReference>
<dbReference type="InterPro" id="IPR011766">
    <property type="entry name" value="TPP_enzyme_TPP-bd"/>
</dbReference>
<keyword evidence="16" id="KW-0670">Pyruvate</keyword>
<dbReference type="SUPFAM" id="SSF52467">
    <property type="entry name" value="DHS-like NAD/FAD-binding domain"/>
    <property type="match status" value="1"/>
</dbReference>
<evidence type="ECO:0000256" key="9">
    <source>
        <dbReference type="ARBA" id="ARBA00023128"/>
    </source>
</evidence>
<keyword evidence="9" id="KW-0496">Mitochondrion</keyword>
<proteinExistence type="inferred from homology"/>
<evidence type="ECO:0000313" key="17">
    <source>
        <dbReference type="Proteomes" id="UP000279259"/>
    </source>
</evidence>
<dbReference type="InterPro" id="IPR047213">
    <property type="entry name" value="TPP_PYR_PDC_IPDC-like"/>
</dbReference>
<evidence type="ECO:0000256" key="6">
    <source>
        <dbReference type="ARBA" id="ARBA00022842"/>
    </source>
</evidence>
<dbReference type="InterPro" id="IPR029061">
    <property type="entry name" value="THDP-binding"/>
</dbReference>
<dbReference type="InterPro" id="IPR012000">
    <property type="entry name" value="Thiamin_PyroP_enz_cen_dom"/>
</dbReference>
<dbReference type="InterPro" id="IPR029035">
    <property type="entry name" value="DHS-like_NAD/FAD-binding_dom"/>
</dbReference>
<dbReference type="InterPro" id="IPR047214">
    <property type="entry name" value="TPP_PDC_IPDC"/>
</dbReference>
<dbReference type="GO" id="GO:0000949">
    <property type="term" value="P:aromatic amino acid family catabolic process to alcohol via Ehrlich pathway"/>
    <property type="evidence" value="ECO:0007669"/>
    <property type="project" value="TreeGrafter"/>
</dbReference>
<dbReference type="GO" id="GO:0005829">
    <property type="term" value="C:cytosol"/>
    <property type="evidence" value="ECO:0007669"/>
    <property type="project" value="TreeGrafter"/>
</dbReference>
<dbReference type="CDD" id="cd07038">
    <property type="entry name" value="TPP_PYR_PDC_IPDC_like"/>
    <property type="match status" value="1"/>
</dbReference>
<evidence type="ECO:0000313" key="16">
    <source>
        <dbReference type="EMBL" id="RSH93201.1"/>
    </source>
</evidence>
<comment type="subcellular location">
    <subcellularLocation>
        <location evidence="2">Mitochondrion</location>
    </subcellularLocation>
</comment>
<dbReference type="OrthoDB" id="3970464at2759"/>
<comment type="caution">
    <text evidence="16">The sequence shown here is derived from an EMBL/GenBank/DDBJ whole genome shotgun (WGS) entry which is preliminary data.</text>
</comment>
<keyword evidence="5" id="KW-0210">Decarboxylase</keyword>
<reference evidence="16 17" key="1">
    <citation type="submission" date="2018-11" db="EMBL/GenBank/DDBJ databases">
        <title>Genome sequence of Saitozyma podzolica DSM 27192.</title>
        <authorList>
            <person name="Aliyu H."/>
            <person name="Gorte O."/>
            <person name="Ochsenreither K."/>
        </authorList>
    </citation>
    <scope>NUCLEOTIDE SEQUENCE [LARGE SCALE GENOMIC DNA]</scope>
    <source>
        <strain evidence="16 17">DSM 27192</strain>
    </source>
</reference>
<dbReference type="GO" id="GO:0004737">
    <property type="term" value="F:pyruvate decarboxylase activity"/>
    <property type="evidence" value="ECO:0007669"/>
    <property type="project" value="TreeGrafter"/>
</dbReference>
<evidence type="ECO:0000256" key="11">
    <source>
        <dbReference type="RuleBase" id="RU362132"/>
    </source>
</evidence>
<dbReference type="GO" id="GO:0005739">
    <property type="term" value="C:mitochondrion"/>
    <property type="evidence" value="ECO:0007669"/>
    <property type="project" value="UniProtKB-SubCell"/>
</dbReference>
<dbReference type="InterPro" id="IPR012110">
    <property type="entry name" value="PDC/IPDC-like"/>
</dbReference>
<dbReference type="GO" id="GO:0030976">
    <property type="term" value="F:thiamine pyrophosphate binding"/>
    <property type="evidence" value="ECO:0007669"/>
    <property type="project" value="InterPro"/>
</dbReference>
<dbReference type="SUPFAM" id="SSF52518">
    <property type="entry name" value="Thiamin diphosphate-binding fold (THDP-binding)"/>
    <property type="match status" value="2"/>
</dbReference>
<evidence type="ECO:0000259" key="14">
    <source>
        <dbReference type="Pfam" id="PF02775"/>
    </source>
</evidence>
<keyword evidence="17" id="KW-1185">Reference proteome</keyword>
<keyword evidence="6" id="KW-0460">Magnesium</keyword>
<dbReference type="Proteomes" id="UP000279259">
    <property type="component" value="Unassembled WGS sequence"/>
</dbReference>
<organism evidence="16 17">
    <name type="scientific">Saitozyma podzolica</name>
    <dbReference type="NCBI Taxonomy" id="1890683"/>
    <lineage>
        <taxon>Eukaryota</taxon>
        <taxon>Fungi</taxon>
        <taxon>Dikarya</taxon>
        <taxon>Basidiomycota</taxon>
        <taxon>Agaricomycotina</taxon>
        <taxon>Tremellomycetes</taxon>
        <taxon>Tremellales</taxon>
        <taxon>Trimorphomycetaceae</taxon>
        <taxon>Saitozyma</taxon>
    </lineage>
</organism>
<dbReference type="Gene3D" id="3.40.50.1220">
    <property type="entry name" value="TPP-binding domain"/>
    <property type="match status" value="1"/>
</dbReference>
<dbReference type="PANTHER" id="PTHR43452">
    <property type="entry name" value="PYRUVATE DECARBOXYLASE"/>
    <property type="match status" value="1"/>
</dbReference>
<name>A0A427YQ30_9TREE</name>
<dbReference type="EMBL" id="RSCD01000004">
    <property type="protein sequence ID" value="RSH93201.1"/>
    <property type="molecule type" value="Genomic_DNA"/>
</dbReference>
<evidence type="ECO:0000256" key="3">
    <source>
        <dbReference type="ARBA" id="ARBA00007812"/>
    </source>
</evidence>
<keyword evidence="10" id="KW-0456">Lyase</keyword>
<feature type="domain" description="Thiamine pyrophosphate enzyme TPP-binding" evidence="14">
    <location>
        <begin position="438"/>
        <end position="561"/>
    </location>
</feature>
<evidence type="ECO:0000256" key="8">
    <source>
        <dbReference type="ARBA" id="ARBA00023052"/>
    </source>
</evidence>
<comment type="similarity">
    <text evidence="3 11">Belongs to the TPP enzyme family.</text>
</comment>
<gene>
    <name evidence="16" type="primary">PDC1_2</name>
    <name evidence="16" type="ORF">EHS25_007554</name>
</gene>
<evidence type="ECO:0000256" key="2">
    <source>
        <dbReference type="ARBA" id="ARBA00004173"/>
    </source>
</evidence>
<dbReference type="Pfam" id="PF02776">
    <property type="entry name" value="TPP_enzyme_N"/>
    <property type="match status" value="1"/>
</dbReference>
<feature type="region of interest" description="Disordered" evidence="12">
    <location>
        <begin position="813"/>
        <end position="849"/>
    </location>
</feature>
<sequence>MSIDFAQYLVERLKQCNVKYVFGVPGDYNLELLDFIERDPELVWVGNANELNAAYASDGYARVKRGLGVIITTFGVGELSALCGIAGALAERVPVLHIVGAPNRAMQSSSALLHHTLNLPTSFTTFSAMSRPLSCSQALLNDIEPRDPSTWSDAFDKVLKDVLEQCRPGYVEIPTDAIHYKVSAEGLKKLLPSPHSAPPPEAQAIAPTIGMNVSPRSPTASAAHPKLPPPDAVTDHVVREITDRFAKAQKPIVIVDLCAARFGMTDEVRRLVEQSHIPPMGKALLDEHHPLYGGCYIGANSKEEVRKDVESADFVLCVGALRSDFNSGSFTANIDPNISVELHSFTTQVGYAAYPTTDIRHILPRLTPAFAKVTSSRPGGESTKSAKVVQELQPKGEQITHEWFWPRMGKWFADNDIIITETGTSVFGLLDVPLPSHATYVAQILWGSIGWSVGAALGCSLAASEGKPRRTVLFVGDGALQLTLQEIGTMLRRGVKPYLFVINNEGYEIERQIHGWTAEYNEIQQYNHQLLLPFLAGTKSKCQYESIAVHTPSELEALLQNKDFAKDDKIRLVEVYMPRGDAPEELIRQGKLTAKANAKALSQSDASREQKQELGTLLSSQEFKELDDPTQLNPHTLEDTLRQLKGFRSTFVPPQSRQEGSSSRRSFSQGVQLFEAALKPDGVQSQVVIQETLGEICKSRMDEISELRHWITYFGGPEEWQSRNTTSSDMPETLESAKARISKALYDHADYILFTMVESDAKTQARQAICNAREWLNPLLQPLTFDDDQTMRVEVPIAVQTVRQYLNELAEQGTGFADPSSDDDHPVLSAVKPAGSFRTGRNVDDEADR</sequence>
<evidence type="ECO:0000256" key="12">
    <source>
        <dbReference type="SAM" id="MobiDB-lite"/>
    </source>
</evidence>
<evidence type="ECO:0000259" key="13">
    <source>
        <dbReference type="Pfam" id="PF00205"/>
    </source>
</evidence>
<dbReference type="AlphaFoldDB" id="A0A427YQ30"/>
<evidence type="ECO:0000256" key="1">
    <source>
        <dbReference type="ARBA" id="ARBA00001964"/>
    </source>
</evidence>
<comment type="cofactor">
    <cofactor evidence="1">
        <name>thiamine diphosphate</name>
        <dbReference type="ChEBI" id="CHEBI:58937"/>
    </cofactor>
</comment>
<dbReference type="STRING" id="1890683.A0A427YQ30"/>
<evidence type="ECO:0000259" key="15">
    <source>
        <dbReference type="Pfam" id="PF02776"/>
    </source>
</evidence>
<dbReference type="Pfam" id="PF02775">
    <property type="entry name" value="TPP_enzyme_C"/>
    <property type="match status" value="1"/>
</dbReference>
<dbReference type="PANTHER" id="PTHR43452:SF30">
    <property type="entry name" value="PYRUVATE DECARBOXYLASE ISOZYME 1-RELATED"/>
    <property type="match status" value="1"/>
</dbReference>
<evidence type="ECO:0000256" key="7">
    <source>
        <dbReference type="ARBA" id="ARBA00022946"/>
    </source>
</evidence>
<dbReference type="InterPro" id="IPR012001">
    <property type="entry name" value="Thiamin_PyroP_enz_TPP-bd_dom"/>
</dbReference>
<accession>A0A427YQ30</accession>
<evidence type="ECO:0000256" key="4">
    <source>
        <dbReference type="ARBA" id="ARBA00022723"/>
    </source>
</evidence>
<evidence type="ECO:0000256" key="10">
    <source>
        <dbReference type="ARBA" id="ARBA00023239"/>
    </source>
</evidence>
<feature type="domain" description="Thiamine pyrophosphate enzyme central" evidence="13">
    <location>
        <begin position="239"/>
        <end position="337"/>
    </location>
</feature>
<keyword evidence="4" id="KW-0479">Metal-binding</keyword>
<protein>
    <submittedName>
        <fullName evidence="16">Pyruvate decarboxylase 1</fullName>
    </submittedName>
</protein>
<dbReference type="GO" id="GO:0000287">
    <property type="term" value="F:magnesium ion binding"/>
    <property type="evidence" value="ECO:0007669"/>
    <property type="project" value="InterPro"/>
</dbReference>
<dbReference type="FunFam" id="3.40.50.970:FF:000024">
    <property type="entry name" value="Pyruvate decarboxylase isozyme"/>
    <property type="match status" value="1"/>
</dbReference>